<evidence type="ECO:0008006" key="4">
    <source>
        <dbReference type="Google" id="ProtNLM"/>
    </source>
</evidence>
<evidence type="ECO:0000313" key="2">
    <source>
        <dbReference type="EMBL" id="SDT47441.1"/>
    </source>
</evidence>
<feature type="coiled-coil region" evidence="1">
    <location>
        <begin position="447"/>
        <end position="474"/>
    </location>
</feature>
<name>A0ABY0V0P2_9FLAO</name>
<keyword evidence="1" id="KW-0175">Coiled coil</keyword>
<dbReference type="Proteomes" id="UP000199574">
    <property type="component" value="Chromosome I"/>
</dbReference>
<organism evidence="2 3">
    <name type="scientific">Maribacter dokdonensis</name>
    <dbReference type="NCBI Taxonomy" id="320912"/>
    <lineage>
        <taxon>Bacteria</taxon>
        <taxon>Pseudomonadati</taxon>
        <taxon>Bacteroidota</taxon>
        <taxon>Flavobacteriia</taxon>
        <taxon>Flavobacteriales</taxon>
        <taxon>Flavobacteriaceae</taxon>
        <taxon>Maribacter</taxon>
    </lineage>
</organism>
<accession>A0ABY0V0P2</accession>
<sequence length="474" mass="50964">MIIINTIDEKYFELNGTRFARIFHPLKLGNDKVALYNIFDTRLQILPGVHYSEVSVDATAFDSQAALISALLPVVYVSFAESVNIDDYQLKNEKGTAGGYAPLSSSGKIDAAFLPSYVDDVAEFSAVSNFPSTGETGKLYIAKDTNFIYRWTGSTYIQIGGSGAAEVDSVFGRTGPISAQSGDYAAFYVKKTGDTMSGTLNAPTVNIGAGSSSGNPLKLIGNGVGNGNSVYLPFYESDGSTLQGYIGFPSSSHSSMLMNNATSGQWVGLENGGGTDGLRFYDGSTTRYVYHTGNDSGLLNTSSEAQTKNGQLTVSNLRTSNSGGGSTLLTFNTERPWRFVQLSTGASTALGLQDLAGGKSFKIVDVDDNETIVFHPGNGTVSATAFYESSDRRLKQNIKKISPSIYSFEMKKDPGVKRYGTIAQITERTNPELVETADDGLKSVNMIDFLSLKLSEAENKIERLEFLVEQLLKA</sequence>
<reference evidence="2 3" key="1">
    <citation type="submission" date="2016-10" db="EMBL/GenBank/DDBJ databases">
        <authorList>
            <person name="Varghese N."/>
            <person name="Submissions S."/>
        </authorList>
    </citation>
    <scope>NUCLEOTIDE SEQUENCE [LARGE SCALE GENOMIC DNA]</scope>
    <source>
        <strain evidence="2 3">MAR_2009_60</strain>
    </source>
</reference>
<dbReference type="EMBL" id="LT629754">
    <property type="protein sequence ID" value="SDT47441.1"/>
    <property type="molecule type" value="Genomic_DNA"/>
</dbReference>
<dbReference type="RefSeq" id="WP_091608797.1">
    <property type="nucleotide sequence ID" value="NZ_LT629754.1"/>
</dbReference>
<evidence type="ECO:0000256" key="1">
    <source>
        <dbReference type="SAM" id="Coils"/>
    </source>
</evidence>
<keyword evidence="3" id="KW-1185">Reference proteome</keyword>
<proteinExistence type="predicted"/>
<protein>
    <recommendedName>
        <fullName evidence="4">Chaperone of endosialidase</fullName>
    </recommendedName>
</protein>
<gene>
    <name evidence="2" type="ORF">SAMN05192545_3934</name>
</gene>
<evidence type="ECO:0000313" key="3">
    <source>
        <dbReference type="Proteomes" id="UP000199574"/>
    </source>
</evidence>
<dbReference type="GeneID" id="90594181"/>